<dbReference type="Proteomes" id="UP001174315">
    <property type="component" value="Unassembled WGS sequence"/>
</dbReference>
<evidence type="ECO:0000313" key="3">
    <source>
        <dbReference type="EMBL" id="SLM26436.1"/>
    </source>
</evidence>
<evidence type="ECO:0000313" key="5">
    <source>
        <dbReference type="Proteomes" id="UP001174315"/>
    </source>
</evidence>
<feature type="region of interest" description="Disordered" evidence="1">
    <location>
        <begin position="261"/>
        <end position="291"/>
    </location>
</feature>
<evidence type="ECO:0000313" key="4">
    <source>
        <dbReference type="Proteomes" id="UP000191133"/>
    </source>
</evidence>
<evidence type="ECO:0000313" key="2">
    <source>
        <dbReference type="EMBL" id="MDN8668931.1"/>
    </source>
</evidence>
<accession>A0A1W1H4A9</accession>
<protein>
    <submittedName>
        <fullName evidence="2">Alpha/beta hydrolase</fullName>
    </submittedName>
</protein>
<proteinExistence type="predicted"/>
<dbReference type="GO" id="GO:0016787">
    <property type="term" value="F:hydrolase activity"/>
    <property type="evidence" value="ECO:0007669"/>
    <property type="project" value="UniProtKB-KW"/>
</dbReference>
<feature type="compositionally biased region" description="Basic and acidic residues" evidence="1">
    <location>
        <begin position="269"/>
        <end position="288"/>
    </location>
</feature>
<reference evidence="4" key="2">
    <citation type="submission" date="2016-10" db="EMBL/GenBank/DDBJ databases">
        <authorList>
            <person name="Varghese N."/>
        </authorList>
    </citation>
    <scope>NUCLEOTIDE SEQUENCE [LARGE SCALE GENOMIC DNA]</scope>
    <source>
        <strain evidence="4">92MFCol6.1</strain>
    </source>
</reference>
<dbReference type="SUPFAM" id="SSF53474">
    <property type="entry name" value="alpha/beta-Hydrolases"/>
    <property type="match status" value="1"/>
</dbReference>
<dbReference type="AlphaFoldDB" id="A0A1W1H4A9"/>
<keyword evidence="5" id="KW-1185">Reference proteome</keyword>
<evidence type="ECO:0000256" key="1">
    <source>
        <dbReference type="SAM" id="MobiDB-lite"/>
    </source>
</evidence>
<dbReference type="EMBL" id="JAUKNN010000011">
    <property type="protein sequence ID" value="MDN8668931.1"/>
    <property type="molecule type" value="Genomic_DNA"/>
</dbReference>
<organism evidence="3 4">
    <name type="scientific">Stenotrophomonas indicatrix</name>
    <dbReference type="NCBI Taxonomy" id="2045451"/>
    <lineage>
        <taxon>Bacteria</taxon>
        <taxon>Pseudomonadati</taxon>
        <taxon>Pseudomonadota</taxon>
        <taxon>Gammaproteobacteria</taxon>
        <taxon>Lysobacterales</taxon>
        <taxon>Lysobacteraceae</taxon>
        <taxon>Stenotrophomonas</taxon>
    </lineage>
</organism>
<reference evidence="3" key="1">
    <citation type="submission" date="2016-10" db="EMBL/GenBank/DDBJ databases">
        <authorList>
            <person name="de Groot N.N."/>
        </authorList>
    </citation>
    <scope>NUCLEOTIDE SEQUENCE [LARGE SCALE GENOMIC DNA]</scope>
    <source>
        <strain evidence="3">92MFCol6.1</strain>
    </source>
</reference>
<keyword evidence="2" id="KW-0378">Hydrolase</keyword>
<dbReference type="Proteomes" id="UP000191133">
    <property type="component" value="Unassembled WGS sequence"/>
</dbReference>
<dbReference type="EMBL" id="FWEU01000008">
    <property type="protein sequence ID" value="SLM26436.1"/>
    <property type="molecule type" value="Genomic_DNA"/>
</dbReference>
<dbReference type="Gene3D" id="3.40.50.1820">
    <property type="entry name" value="alpha/beta hydrolase"/>
    <property type="match status" value="1"/>
</dbReference>
<dbReference type="GeneID" id="64103578"/>
<sequence>MTPMILFRWQRALPALLAAFLLLGGSGCAMVTVKQVASSDYLVNKRADVLNTGKLSPASRETLSAAGLDESQCEKDFLVCRSTLLMTDDLNVEQRLSTLSELWVKAALALTPKKQAANEPPMSDAALDAWLEAARYGYAYLFYSGRSPSDRAFEDRQTQVRDYYNYAAEKAAVVLFARARAAALAGEDYTKPVSAGSWTLASDFQRLSLKSIPKQLVPAGTVSFVGMRSTYRRDGFGAELVMVMDPPKLVVPAVAAEGAKAETAQAQATKDEQEEGVRRGRRHQHDDSVPEYSEMSSINVTALLRFEGNTLEDVMRTRQVLLDGYSPEATERITLHGEEVPLAGNFTAAYGLWLAQSGFATQSLRTLFGMSEGIGEPHIYLMQPWDPNRRIIFMLHGLGSSPEAWVNLANEIMGDPELRQQFQVWQVYYPTNAPIALNRYEIANAFNDTLQHFDPNGSTRASKDMVYIGHSMGGVLARLLVSDSGDVLWNDLLANYNLKGERLKRVQSKLGPLLHFKAEPNVERAIFIAAPHQGTDIAGNKVGRLIGRLVRLPLTILGKFEDVFLALAQAEQQADGTAKPKIPNSIDNLKASDPFVKAAAQLPITPGLKYHSIIAQRKPELPVEKSDDGLVPYWSSHLPGALSEKVIISGHSVQETPQAVLEVRRILHQDIDEVGTVARP</sequence>
<name>A0A1W1H4A9_9GAMM</name>
<reference evidence="2" key="3">
    <citation type="submission" date="2023-07" db="EMBL/GenBank/DDBJ databases">
        <title>Stenotrophomonas isolates from soil.</title>
        <authorList>
            <person name="Sharma V."/>
            <person name="Zur-Pinska J."/>
            <person name="Hay A.G."/>
        </authorList>
    </citation>
    <scope>NUCLEOTIDE SEQUENCE</scope>
    <source>
        <strain evidence="2">C2</strain>
    </source>
</reference>
<dbReference type="RefSeq" id="WP_059063277.1">
    <property type="nucleotide sequence ID" value="NZ_CP037883.1"/>
</dbReference>
<dbReference type="InterPro" id="IPR029058">
    <property type="entry name" value="AB_hydrolase_fold"/>
</dbReference>
<gene>
    <name evidence="2" type="ORF">Q0S36_06300</name>
    <name evidence="3" type="ORF">SAMN04488690_4208</name>
</gene>